<keyword evidence="7" id="KW-0378">Hydrolase</keyword>
<dbReference type="InterPro" id="IPR006501">
    <property type="entry name" value="Pectinesterase_inhib_dom"/>
</dbReference>
<dbReference type="PROSITE" id="PS00503">
    <property type="entry name" value="PECTINESTERASE_2"/>
    <property type="match status" value="1"/>
</dbReference>
<feature type="transmembrane region" description="Helical" evidence="15">
    <location>
        <begin position="672"/>
        <end position="694"/>
    </location>
</feature>
<accession>A0A4D6KU14</accession>
<feature type="transmembrane region" description="Helical" evidence="15">
    <location>
        <begin position="276"/>
        <end position="298"/>
    </location>
</feature>
<feature type="compositionally biased region" description="Basic and acidic residues" evidence="14">
    <location>
        <begin position="78"/>
        <end position="89"/>
    </location>
</feature>
<evidence type="ECO:0000256" key="1">
    <source>
        <dbReference type="ARBA" id="ARBA00004191"/>
    </source>
</evidence>
<evidence type="ECO:0000256" key="8">
    <source>
        <dbReference type="ARBA" id="ARBA00023085"/>
    </source>
</evidence>
<protein>
    <recommendedName>
        <fullName evidence="5">pectinesterase</fullName>
        <ecNumber evidence="5">3.1.1.11</ecNumber>
    </recommendedName>
</protein>
<feature type="transmembrane region" description="Helical" evidence="15">
    <location>
        <begin position="715"/>
        <end position="738"/>
    </location>
</feature>
<feature type="active site" evidence="13">
    <location>
        <position position="1058"/>
    </location>
</feature>
<dbReference type="Gene3D" id="2.160.20.10">
    <property type="entry name" value="Single-stranded right-handed beta-helix, Pectin lyase-like"/>
    <property type="match status" value="1"/>
</dbReference>
<keyword evidence="6" id="KW-0964">Secreted</keyword>
<sequence>MAFQDFDLISERRRNEKKQRMRKRIMIGVVSTIVLVGMIGAVLFVVVKNDDTGNGNGNTNANAKSTNKARTSHSPPAKAEDDSPKGEVAHTEKLVKMVCSSADFKDKCEEPLNKAMEKDSKLSEPKDLLKAYVKLAEEEVSKAFNKTNTMKFDTDEEKGAFEDCKKLFEDAKDDIATTISELSKSELKNVTDKSPDRNRWVSGVISFQQTCIDGFPEGHIKTELQKLMNDSKEFISNSLAIISQLASALSTSVSYTHLALKTLRRNEKKQRMRKRIMIGVVSTIVLVGMIGAVLFVVVKNEMCIRDRRRNEKKQRMRKRIMIGVVSTIVLVGMIGAVLFVVVKNEMCIRDRRRNEKKQRMRKRIMIGVVSTIVLVGMIGAVLFVVVKNEMCIRDRRRNEKKQRMRKRIMIGVVSTIVLVGMIGAVLFVVVKNEMCIRDRRRNEKKQRMRKRIMIGVVSTIVLVGMIGAVLFVVVKNEMCIRDRRRNEKKQRMRKRIMIGVVSTIVLVGMIGAVLFVVVKNEMCIRDRRRNEKKQRMRKRIMIGVVSTIVLVGMIGAVLFVVVKNEMCIRDRRRNEKKQRMRKRIMIGVVSTIVLVGMIGAVLFVVVKNEMCIRDRRRNEKKQRMRKRIMIGVVSTIVLVGMIGAVLFVVVKNEMCIRDRRRNEKKQRMRKRIMIGVVSTIVLVGMIGAVLFVVVKNEMCIRDRRRNEKKQRMRKRIMIGVVSTIVLVGMIGAVLFVVVKNEMCIRDRRRNEKKQRMRKRIMIGVAGELENLSLIHIYIATTISELSKTELKNVTDKSPDLNSWLSAVISFQQTCIDGFPEGNIKTELQNLMNDSKEFISNSLAIISQLASALSTFETAANAASSSGRSLLSQFSNSPAASLDPADDFPYWLPNDDRRILKAVDNKPAPNVTVAKDGSGKFKTINEAVNAIPEKFEGRYVIYVKEGIYDEIVKITKKMVNITMYGDGSQKTIVTGNKNFRDGVRTFLTATFVVEGEGFIGMAMGVRNTAGPDGHQAVAARVQADRVVFANCRFEGYQDTLYTHAHRQFYRSCIVTGTIDFIFGDAAVVLQNCILIVRKPNDNQQNMVTAQGRVDKQQATGIVLQRCTIKADEALIPVKSKIRSYLGRPWKEYSRTIVMESEIGDVIHPDGWTAWNGDFALKTLYYAEFENTGPGASTSARVKWPGYKTITKDEATQFTPGVFLRGSWVQSTGVPSTQGLYN</sequence>
<evidence type="ECO:0000256" key="15">
    <source>
        <dbReference type="SAM" id="Phobius"/>
    </source>
</evidence>
<feature type="transmembrane region" description="Helical" evidence="15">
    <location>
        <begin position="496"/>
        <end position="518"/>
    </location>
</feature>
<keyword evidence="15" id="KW-1133">Transmembrane helix</keyword>
<feature type="transmembrane region" description="Helical" evidence="15">
    <location>
        <begin position="451"/>
        <end position="474"/>
    </location>
</feature>
<comment type="function">
    <text evidence="12">Acts in the modification of cell walls via demethylesterification of cell wall pectin.</text>
</comment>
<evidence type="ECO:0000256" key="4">
    <source>
        <dbReference type="ARBA" id="ARBA00007786"/>
    </source>
</evidence>
<evidence type="ECO:0000256" key="7">
    <source>
        <dbReference type="ARBA" id="ARBA00022801"/>
    </source>
</evidence>
<feature type="transmembrane region" description="Helical" evidence="15">
    <location>
        <begin position="627"/>
        <end position="650"/>
    </location>
</feature>
<dbReference type="SUPFAM" id="SSF101148">
    <property type="entry name" value="Plant invertase/pectin methylesterase inhibitor"/>
    <property type="match status" value="2"/>
</dbReference>
<feature type="transmembrane region" description="Helical" evidence="15">
    <location>
        <begin position="320"/>
        <end position="342"/>
    </location>
</feature>
<evidence type="ECO:0000313" key="18">
    <source>
        <dbReference type="Proteomes" id="UP000501690"/>
    </source>
</evidence>
<dbReference type="SMART" id="SM00856">
    <property type="entry name" value="PMEI"/>
    <property type="match status" value="2"/>
</dbReference>
<feature type="transmembrane region" description="Helical" evidence="15">
    <location>
        <begin position="363"/>
        <end position="386"/>
    </location>
</feature>
<gene>
    <name evidence="17" type="ORF">DEO72_LG2g500</name>
</gene>
<evidence type="ECO:0000256" key="11">
    <source>
        <dbReference type="ARBA" id="ARBA00047928"/>
    </source>
</evidence>
<dbReference type="InterPro" id="IPR011050">
    <property type="entry name" value="Pectin_lyase_fold/virulence"/>
</dbReference>
<evidence type="ECO:0000256" key="13">
    <source>
        <dbReference type="PROSITE-ProRule" id="PRU10040"/>
    </source>
</evidence>
<evidence type="ECO:0000256" key="9">
    <source>
        <dbReference type="ARBA" id="ARBA00023157"/>
    </source>
</evidence>
<dbReference type="PANTHER" id="PTHR31707">
    <property type="entry name" value="PECTINESTERASE"/>
    <property type="match status" value="1"/>
</dbReference>
<dbReference type="InterPro" id="IPR035513">
    <property type="entry name" value="Invertase/methylesterase_inhib"/>
</dbReference>
<dbReference type="AlphaFoldDB" id="A0A4D6KU14"/>
<dbReference type="SUPFAM" id="SSF51126">
    <property type="entry name" value="Pectin lyase-like"/>
    <property type="match status" value="1"/>
</dbReference>
<feature type="transmembrane region" description="Helical" evidence="15">
    <location>
        <begin position="25"/>
        <end position="47"/>
    </location>
</feature>
<keyword evidence="15" id="KW-0472">Membrane</keyword>
<keyword evidence="18" id="KW-1185">Reference proteome</keyword>
<dbReference type="GO" id="GO:0042545">
    <property type="term" value="P:cell wall modification"/>
    <property type="evidence" value="ECO:0007669"/>
    <property type="project" value="InterPro"/>
</dbReference>
<feature type="transmembrane region" description="Helical" evidence="15">
    <location>
        <begin position="408"/>
        <end position="430"/>
    </location>
</feature>
<feature type="domain" description="Pectinesterase inhibitor" evidence="16">
    <location>
        <begin position="90"/>
        <end position="241"/>
    </location>
</feature>
<dbReference type="UniPathway" id="UPA00545">
    <property type="reaction ID" value="UER00823"/>
</dbReference>
<dbReference type="Gene3D" id="1.20.140.40">
    <property type="entry name" value="Invertase/pectin methylesterase inhibitor family protein"/>
    <property type="match status" value="2"/>
</dbReference>
<dbReference type="NCBIfam" id="TIGR01614">
    <property type="entry name" value="PME_inhib"/>
    <property type="match status" value="1"/>
</dbReference>
<name>A0A4D6KU14_VIGUN</name>
<evidence type="ECO:0000256" key="10">
    <source>
        <dbReference type="ARBA" id="ARBA00023180"/>
    </source>
</evidence>
<dbReference type="EMBL" id="CP039346">
    <property type="protein sequence ID" value="QCD80180.1"/>
    <property type="molecule type" value="Genomic_DNA"/>
</dbReference>
<dbReference type="GO" id="GO:0045490">
    <property type="term" value="P:pectin catabolic process"/>
    <property type="evidence" value="ECO:0007669"/>
    <property type="project" value="UniProtKB-UniPathway"/>
</dbReference>
<evidence type="ECO:0000259" key="16">
    <source>
        <dbReference type="SMART" id="SM00856"/>
    </source>
</evidence>
<comment type="pathway">
    <text evidence="2">Glycan metabolism; pectin degradation; 2-dehydro-3-deoxy-D-gluconate from pectin: step 1/5.</text>
</comment>
<feature type="transmembrane region" description="Helical" evidence="15">
    <location>
        <begin position="584"/>
        <end position="606"/>
    </location>
</feature>
<dbReference type="GO" id="GO:0030599">
    <property type="term" value="F:pectinesterase activity"/>
    <property type="evidence" value="ECO:0007669"/>
    <property type="project" value="UniProtKB-EC"/>
</dbReference>
<dbReference type="CDD" id="cd15798">
    <property type="entry name" value="PMEI-like_3"/>
    <property type="match status" value="2"/>
</dbReference>
<evidence type="ECO:0000313" key="17">
    <source>
        <dbReference type="EMBL" id="QCD80180.1"/>
    </source>
</evidence>
<evidence type="ECO:0000256" key="2">
    <source>
        <dbReference type="ARBA" id="ARBA00005184"/>
    </source>
</evidence>
<dbReference type="GO" id="GO:0004857">
    <property type="term" value="F:enzyme inhibitor activity"/>
    <property type="evidence" value="ECO:0007669"/>
    <property type="project" value="InterPro"/>
</dbReference>
<keyword evidence="15" id="KW-0812">Transmembrane</keyword>
<feature type="region of interest" description="Disordered" evidence="14">
    <location>
        <begin position="53"/>
        <end position="89"/>
    </location>
</feature>
<dbReference type="Pfam" id="PF04043">
    <property type="entry name" value="PMEI"/>
    <property type="match status" value="2"/>
</dbReference>
<comment type="similarity">
    <text evidence="3">In the N-terminal section; belongs to the PMEI family.</text>
</comment>
<evidence type="ECO:0000256" key="14">
    <source>
        <dbReference type="SAM" id="MobiDB-lite"/>
    </source>
</evidence>
<dbReference type="InterPro" id="IPR033131">
    <property type="entry name" value="Pectinesterase_Asp_AS"/>
</dbReference>
<keyword evidence="8" id="KW-0063">Aspartyl esterase</keyword>
<dbReference type="InterPro" id="IPR000070">
    <property type="entry name" value="Pectinesterase_cat"/>
</dbReference>
<feature type="transmembrane region" description="Helical" evidence="15">
    <location>
        <begin position="539"/>
        <end position="562"/>
    </location>
</feature>
<organism evidence="17 18">
    <name type="scientific">Vigna unguiculata</name>
    <name type="common">Cowpea</name>
    <dbReference type="NCBI Taxonomy" id="3917"/>
    <lineage>
        <taxon>Eukaryota</taxon>
        <taxon>Viridiplantae</taxon>
        <taxon>Streptophyta</taxon>
        <taxon>Embryophyta</taxon>
        <taxon>Tracheophyta</taxon>
        <taxon>Spermatophyta</taxon>
        <taxon>Magnoliopsida</taxon>
        <taxon>eudicotyledons</taxon>
        <taxon>Gunneridae</taxon>
        <taxon>Pentapetalae</taxon>
        <taxon>rosids</taxon>
        <taxon>fabids</taxon>
        <taxon>Fabales</taxon>
        <taxon>Fabaceae</taxon>
        <taxon>Papilionoideae</taxon>
        <taxon>50 kb inversion clade</taxon>
        <taxon>NPAAA clade</taxon>
        <taxon>indigoferoid/millettioid clade</taxon>
        <taxon>Phaseoleae</taxon>
        <taxon>Vigna</taxon>
    </lineage>
</organism>
<reference evidence="17 18" key="1">
    <citation type="submission" date="2019-04" db="EMBL/GenBank/DDBJ databases">
        <title>An improved genome assembly and genetic linkage map for asparagus bean, Vigna unguiculata ssp. sesquipedialis.</title>
        <authorList>
            <person name="Xia Q."/>
            <person name="Zhang R."/>
            <person name="Dong Y."/>
        </authorList>
    </citation>
    <scope>NUCLEOTIDE SEQUENCE [LARGE SCALE GENOMIC DNA]</scope>
    <source>
        <tissue evidence="17">Leaf</tissue>
    </source>
</reference>
<evidence type="ECO:0000256" key="3">
    <source>
        <dbReference type="ARBA" id="ARBA00006027"/>
    </source>
</evidence>
<proteinExistence type="inferred from homology"/>
<evidence type="ECO:0000256" key="6">
    <source>
        <dbReference type="ARBA" id="ARBA00022512"/>
    </source>
</evidence>
<keyword evidence="9" id="KW-1015">Disulfide bond</keyword>
<dbReference type="EC" id="3.1.1.11" evidence="5"/>
<evidence type="ECO:0000256" key="5">
    <source>
        <dbReference type="ARBA" id="ARBA00013229"/>
    </source>
</evidence>
<comment type="catalytic activity">
    <reaction evidence="11">
        <text>[(1-&gt;4)-alpha-D-galacturonosyl methyl ester](n) + n H2O = [(1-&gt;4)-alpha-D-galacturonosyl](n) + n methanol + n H(+)</text>
        <dbReference type="Rhea" id="RHEA:22380"/>
        <dbReference type="Rhea" id="RHEA-COMP:14570"/>
        <dbReference type="Rhea" id="RHEA-COMP:14573"/>
        <dbReference type="ChEBI" id="CHEBI:15377"/>
        <dbReference type="ChEBI" id="CHEBI:15378"/>
        <dbReference type="ChEBI" id="CHEBI:17790"/>
        <dbReference type="ChEBI" id="CHEBI:140522"/>
        <dbReference type="ChEBI" id="CHEBI:140523"/>
        <dbReference type="EC" id="3.1.1.11"/>
    </reaction>
</comment>
<evidence type="ECO:0000256" key="12">
    <source>
        <dbReference type="ARBA" id="ARBA00057335"/>
    </source>
</evidence>
<feature type="compositionally biased region" description="Low complexity" evidence="14">
    <location>
        <begin position="57"/>
        <end position="69"/>
    </location>
</feature>
<keyword evidence="10" id="KW-0325">Glycoprotein</keyword>
<dbReference type="Pfam" id="PF01095">
    <property type="entry name" value="Pectinesterase"/>
    <property type="match status" value="1"/>
</dbReference>
<dbReference type="FunFam" id="2.160.20.10:FF:000001">
    <property type="entry name" value="Pectinesterase"/>
    <property type="match status" value="1"/>
</dbReference>
<dbReference type="InterPro" id="IPR012334">
    <property type="entry name" value="Pectin_lyas_fold"/>
</dbReference>
<feature type="domain" description="Pectinesterase inhibitor" evidence="16">
    <location>
        <begin position="711"/>
        <end position="844"/>
    </location>
</feature>
<dbReference type="Proteomes" id="UP000501690">
    <property type="component" value="Linkage Group LG2"/>
</dbReference>
<comment type="subcellular location">
    <subcellularLocation>
        <location evidence="1">Secreted</location>
        <location evidence="1">Cell wall</location>
    </subcellularLocation>
</comment>
<dbReference type="FunFam" id="1.20.140.40:FF:000001">
    <property type="entry name" value="Pectinesterase"/>
    <property type="match status" value="1"/>
</dbReference>
<comment type="similarity">
    <text evidence="4">In the C-terminal section; belongs to the pectinesterase family.</text>
</comment>
<keyword evidence="6" id="KW-0134">Cell wall</keyword>